<dbReference type="InterPro" id="IPR000109">
    <property type="entry name" value="POT_fam"/>
</dbReference>
<keyword evidence="7" id="KW-0813">Transport</keyword>
<dbReference type="AlphaFoldDB" id="A0A2B4S6V2"/>
<evidence type="ECO:0000256" key="4">
    <source>
        <dbReference type="ARBA" id="ARBA00022856"/>
    </source>
</evidence>
<sequence>MSLRTFPPEMSSTPGTDEKTPLMRSISTSSGVLNGGTVSHLQHPTEGLQRPQPTQIQTQSSFFPLACVLTTVVLERVAYYGILANLLIFLMNDTDFSPSASVVLVFVFTSMAWMMSTVGGIVGDSYSGRYNAVWGSLLIYIVGVGAIFGSTFLSKGNKNCHLGCKLFVACALIVVSIGEGAYKANVAAFGGDQLRGQDDNRYRKFFNWFYWCINLGSFLGFSLIAYVEQVFNFRWGFGCLCCCIVLAAVVFFLCKTRYISCPPTGHVLKKMYNIIKEAKRSRKEESTRVRNNESIHYYPDLEEYMPRKSWLDRAMMKYGGSFLDTDVEEVKTILKIMVIFAILIPYWVIYFQMNSTFLLQGIHMEIGFYQDSDAINDHAVIPPASLSLADVLFVLILIPFMDKIVYPWLDRKGWKLSVFNRISIGMFFAVASMIVAGGVETARLNDTSHCKNQSIDNVNYTACLQIYYQIPQYALIGISEVFASVGALEFAYKEAPKSAQSFVMGLFYFSQSLGSLLGGGLYELCSLGKNSWTPSMTETKKMALKGHFNYYFFLLAGLQLVTLIVFLAVTVKYRLIQFNQKRSIPAVIRTSKAEPHSHLRT</sequence>
<feature type="transmembrane region" description="Helical" evidence="9">
    <location>
        <begin position="386"/>
        <end position="406"/>
    </location>
</feature>
<evidence type="ECO:0000256" key="7">
    <source>
        <dbReference type="RuleBase" id="RU003755"/>
    </source>
</evidence>
<dbReference type="SUPFAM" id="SSF103473">
    <property type="entry name" value="MFS general substrate transporter"/>
    <property type="match status" value="1"/>
</dbReference>
<keyword evidence="6 9" id="KW-0472">Membrane</keyword>
<gene>
    <name evidence="10" type="primary">slc15a4</name>
    <name evidence="10" type="ORF">AWC38_SpisGene9727</name>
</gene>
<name>A0A2B4S6V2_STYPI</name>
<evidence type="ECO:0000313" key="10">
    <source>
        <dbReference type="EMBL" id="PFX25641.1"/>
    </source>
</evidence>
<comment type="caution">
    <text evidence="10">The sequence shown here is derived from an EMBL/GenBank/DDBJ whole genome shotgun (WGS) entry which is preliminary data.</text>
</comment>
<evidence type="ECO:0000313" key="11">
    <source>
        <dbReference type="Proteomes" id="UP000225706"/>
    </source>
</evidence>
<evidence type="ECO:0000256" key="5">
    <source>
        <dbReference type="ARBA" id="ARBA00022989"/>
    </source>
</evidence>
<feature type="transmembrane region" description="Helical" evidence="9">
    <location>
        <begin position="418"/>
        <end position="439"/>
    </location>
</feature>
<proteinExistence type="inferred from homology"/>
<dbReference type="InterPro" id="IPR036259">
    <property type="entry name" value="MFS_trans_sf"/>
</dbReference>
<evidence type="ECO:0000256" key="8">
    <source>
        <dbReference type="SAM" id="MobiDB-lite"/>
    </source>
</evidence>
<dbReference type="GO" id="GO:0006857">
    <property type="term" value="P:oligopeptide transport"/>
    <property type="evidence" value="ECO:0007669"/>
    <property type="project" value="InterPro"/>
</dbReference>
<feature type="transmembrane region" description="Helical" evidence="9">
    <location>
        <begin position="102"/>
        <end position="122"/>
    </location>
</feature>
<dbReference type="GO" id="GO:0022857">
    <property type="term" value="F:transmembrane transporter activity"/>
    <property type="evidence" value="ECO:0007669"/>
    <property type="project" value="InterPro"/>
</dbReference>
<feature type="transmembrane region" description="Helical" evidence="9">
    <location>
        <begin position="470"/>
        <end position="490"/>
    </location>
</feature>
<keyword evidence="11" id="KW-1185">Reference proteome</keyword>
<keyword evidence="4" id="KW-0571">Peptide transport</keyword>
<dbReference type="Gene3D" id="1.20.1250.20">
    <property type="entry name" value="MFS general substrate transporter like domains"/>
    <property type="match status" value="1"/>
</dbReference>
<dbReference type="PROSITE" id="PS01023">
    <property type="entry name" value="PTR2_2"/>
    <property type="match status" value="1"/>
</dbReference>
<accession>A0A2B4S6V2</accession>
<comment type="similarity">
    <text evidence="2 7">Belongs to the major facilitator superfamily. Proton-dependent oligopeptide transporter (POT/PTR) (TC 2.A.17) family.</text>
</comment>
<evidence type="ECO:0000256" key="3">
    <source>
        <dbReference type="ARBA" id="ARBA00022692"/>
    </source>
</evidence>
<evidence type="ECO:0000256" key="1">
    <source>
        <dbReference type="ARBA" id="ARBA00004141"/>
    </source>
</evidence>
<feature type="transmembrane region" description="Helical" evidence="9">
    <location>
        <begin position="134"/>
        <end position="154"/>
    </location>
</feature>
<evidence type="ECO:0000256" key="6">
    <source>
        <dbReference type="ARBA" id="ARBA00023136"/>
    </source>
</evidence>
<evidence type="ECO:0000256" key="9">
    <source>
        <dbReference type="SAM" id="Phobius"/>
    </source>
</evidence>
<dbReference type="InterPro" id="IPR018456">
    <property type="entry name" value="PTR2_symporter_CS"/>
</dbReference>
<keyword evidence="3 7" id="KW-0812">Transmembrane</keyword>
<feature type="transmembrane region" description="Helical" evidence="9">
    <location>
        <begin position="332"/>
        <end position="350"/>
    </location>
</feature>
<keyword evidence="5 9" id="KW-1133">Transmembrane helix</keyword>
<keyword evidence="4" id="KW-0653">Protein transport</keyword>
<organism evidence="10 11">
    <name type="scientific">Stylophora pistillata</name>
    <name type="common">Smooth cauliflower coral</name>
    <dbReference type="NCBI Taxonomy" id="50429"/>
    <lineage>
        <taxon>Eukaryota</taxon>
        <taxon>Metazoa</taxon>
        <taxon>Cnidaria</taxon>
        <taxon>Anthozoa</taxon>
        <taxon>Hexacorallia</taxon>
        <taxon>Scleractinia</taxon>
        <taxon>Astrocoeniina</taxon>
        <taxon>Pocilloporidae</taxon>
        <taxon>Stylophora</taxon>
    </lineage>
</organism>
<feature type="region of interest" description="Disordered" evidence="8">
    <location>
        <begin position="1"/>
        <end position="22"/>
    </location>
</feature>
<dbReference type="OrthoDB" id="8904098at2759"/>
<feature type="transmembrane region" description="Helical" evidence="9">
    <location>
        <begin position="550"/>
        <end position="571"/>
    </location>
</feature>
<feature type="transmembrane region" description="Helical" evidence="9">
    <location>
        <begin position="233"/>
        <end position="254"/>
    </location>
</feature>
<dbReference type="Proteomes" id="UP000225706">
    <property type="component" value="Unassembled WGS sequence"/>
</dbReference>
<dbReference type="PANTHER" id="PTHR11654">
    <property type="entry name" value="OLIGOPEPTIDE TRANSPORTER-RELATED"/>
    <property type="match status" value="1"/>
</dbReference>
<dbReference type="GO" id="GO:0016020">
    <property type="term" value="C:membrane"/>
    <property type="evidence" value="ECO:0007669"/>
    <property type="project" value="UniProtKB-SubCell"/>
</dbReference>
<feature type="transmembrane region" description="Helical" evidence="9">
    <location>
        <begin position="166"/>
        <end position="184"/>
    </location>
</feature>
<feature type="transmembrane region" description="Helical" evidence="9">
    <location>
        <begin position="502"/>
        <end position="522"/>
    </location>
</feature>
<dbReference type="Pfam" id="PF00854">
    <property type="entry name" value="PTR2"/>
    <property type="match status" value="1"/>
</dbReference>
<feature type="transmembrane region" description="Helical" evidence="9">
    <location>
        <begin position="205"/>
        <end position="227"/>
    </location>
</feature>
<comment type="subcellular location">
    <subcellularLocation>
        <location evidence="1 7">Membrane</location>
        <topology evidence="1 7">Multi-pass membrane protein</topology>
    </subcellularLocation>
</comment>
<protein>
    <submittedName>
        <fullName evidence="10">Solute carrier family 15 member 4</fullName>
    </submittedName>
</protein>
<reference evidence="11" key="1">
    <citation type="journal article" date="2017" name="bioRxiv">
        <title>Comparative analysis of the genomes of Stylophora pistillata and Acropora digitifera provides evidence for extensive differences between species of corals.</title>
        <authorList>
            <person name="Voolstra C.R."/>
            <person name="Li Y."/>
            <person name="Liew Y.J."/>
            <person name="Baumgarten S."/>
            <person name="Zoccola D."/>
            <person name="Flot J.-F."/>
            <person name="Tambutte S."/>
            <person name="Allemand D."/>
            <person name="Aranda M."/>
        </authorList>
    </citation>
    <scope>NUCLEOTIDE SEQUENCE [LARGE SCALE GENOMIC DNA]</scope>
</reference>
<dbReference type="EMBL" id="LSMT01000146">
    <property type="protein sequence ID" value="PFX25641.1"/>
    <property type="molecule type" value="Genomic_DNA"/>
</dbReference>
<evidence type="ECO:0000256" key="2">
    <source>
        <dbReference type="ARBA" id="ARBA00005982"/>
    </source>
</evidence>